<sequence>MQIGVEASRAVENKRVFVIESDEVSAVALQFMLADECETHVLPDSATALAKGREWPPNLILLGAGIIAAEGARIVAQLKAQWSGLKILVVADSVDDPAVKAAKTEGADSVLLRPLTLEAVRRKVDTQLGRRAALDIPVVLT</sequence>
<evidence type="ECO:0000259" key="1">
    <source>
        <dbReference type="PROSITE" id="PS50110"/>
    </source>
</evidence>
<dbReference type="Gene3D" id="3.40.50.2300">
    <property type="match status" value="1"/>
</dbReference>
<dbReference type="AlphaFoldDB" id="M1GLU1"/>
<organism evidence="2">
    <name type="scientific">uncultured prokaryote</name>
    <dbReference type="NCBI Taxonomy" id="198431"/>
    <lineage>
        <taxon>unclassified sequences</taxon>
        <taxon>environmental samples</taxon>
    </lineage>
</organism>
<proteinExistence type="predicted"/>
<evidence type="ECO:0000313" key="2">
    <source>
        <dbReference type="EMBL" id="AGE14121.1"/>
    </source>
</evidence>
<dbReference type="SUPFAM" id="SSF52172">
    <property type="entry name" value="CheY-like"/>
    <property type="match status" value="1"/>
</dbReference>
<dbReference type="EMBL" id="JQ815896">
    <property type="protein sequence ID" value="AGE14121.1"/>
    <property type="molecule type" value="Genomic_DNA"/>
</dbReference>
<dbReference type="InterPro" id="IPR011006">
    <property type="entry name" value="CheY-like_superfamily"/>
</dbReference>
<reference evidence="2" key="1">
    <citation type="journal article" date="2013" name="Appl. Environ. Microbiol.">
        <title>RubisCO Gene Clusters Found in a Metagenome Microarray from Acid Mine Drainage.</title>
        <authorList>
            <person name="Guo X."/>
            <person name="Yin H."/>
            <person name="Cong J."/>
            <person name="Dai Z."/>
            <person name="Liang Y."/>
            <person name="Liu X."/>
        </authorList>
    </citation>
    <scope>NUCLEOTIDE SEQUENCE</scope>
</reference>
<dbReference type="InterPro" id="IPR001789">
    <property type="entry name" value="Sig_transdc_resp-reg_receiver"/>
</dbReference>
<dbReference type="GO" id="GO:0000160">
    <property type="term" value="P:phosphorelay signal transduction system"/>
    <property type="evidence" value="ECO:0007669"/>
    <property type="project" value="InterPro"/>
</dbReference>
<name>M1GLU1_9ZZZZ</name>
<protein>
    <submittedName>
        <fullName evidence="2">Two component response regulator protein</fullName>
    </submittedName>
</protein>
<feature type="domain" description="Response regulatory" evidence="1">
    <location>
        <begin position="15"/>
        <end position="128"/>
    </location>
</feature>
<dbReference type="Pfam" id="PF00072">
    <property type="entry name" value="Response_reg"/>
    <property type="match status" value="1"/>
</dbReference>
<dbReference type="PROSITE" id="PS50110">
    <property type="entry name" value="RESPONSE_REGULATORY"/>
    <property type="match status" value="1"/>
</dbReference>
<dbReference type="SMART" id="SM00448">
    <property type="entry name" value="REC"/>
    <property type="match status" value="1"/>
</dbReference>
<accession>M1GLU1</accession>